<feature type="compositionally biased region" description="Basic and acidic residues" evidence="1">
    <location>
        <begin position="282"/>
        <end position="360"/>
    </location>
</feature>
<organism evidence="2">
    <name type="scientific">Callorhinchus milii</name>
    <name type="common">Ghost shark</name>
    <dbReference type="NCBI Taxonomy" id="7868"/>
    <lineage>
        <taxon>Eukaryota</taxon>
        <taxon>Metazoa</taxon>
        <taxon>Chordata</taxon>
        <taxon>Craniata</taxon>
        <taxon>Vertebrata</taxon>
        <taxon>Chondrichthyes</taxon>
        <taxon>Holocephali</taxon>
        <taxon>Chimaeriformes</taxon>
        <taxon>Callorhinchidae</taxon>
        <taxon>Callorhinchus</taxon>
    </lineage>
</organism>
<feature type="region of interest" description="Disordered" evidence="1">
    <location>
        <begin position="25"/>
        <end position="360"/>
    </location>
</feature>
<feature type="compositionally biased region" description="Basic and acidic residues" evidence="1">
    <location>
        <begin position="136"/>
        <end position="169"/>
    </location>
</feature>
<dbReference type="PRINTS" id="PR01083">
    <property type="entry name" value="LYMPHSPCIFIC"/>
</dbReference>
<evidence type="ECO:0000256" key="1">
    <source>
        <dbReference type="SAM" id="MobiDB-lite"/>
    </source>
</evidence>
<dbReference type="PANTHER" id="PTHR18949">
    <property type="entry name" value="CALDESMON"/>
    <property type="match status" value="1"/>
</dbReference>
<dbReference type="EMBL" id="JW865624">
    <property type="protein sequence ID" value="AFO98141.1"/>
    <property type="molecule type" value="mRNA"/>
</dbReference>
<dbReference type="GO" id="GO:0003779">
    <property type="term" value="F:actin binding"/>
    <property type="evidence" value="ECO:0007669"/>
    <property type="project" value="InterPro"/>
</dbReference>
<dbReference type="Pfam" id="PF02029">
    <property type="entry name" value="Caldesmon"/>
    <property type="match status" value="1"/>
</dbReference>
<evidence type="ECO:0000313" key="2">
    <source>
        <dbReference type="EMBL" id="AFO98141.1"/>
    </source>
</evidence>
<protein>
    <submittedName>
        <fullName evidence="2">Lymphocyte-specific protein 1</fullName>
    </submittedName>
</protein>
<feature type="compositionally biased region" description="Polar residues" evidence="1">
    <location>
        <begin position="75"/>
        <end position="89"/>
    </location>
</feature>
<feature type="region of interest" description="Disordered" evidence="1">
    <location>
        <begin position="516"/>
        <end position="570"/>
    </location>
</feature>
<dbReference type="InterPro" id="IPR006018">
    <property type="entry name" value="Caldesmon_LSP"/>
</dbReference>
<reference evidence="2" key="1">
    <citation type="journal article" date="2014" name="Nature">
        <title>Elephant shark genome provides unique insights into gnathostome evolution.</title>
        <authorList>
            <consortium name="International Elephant Shark Genome Sequencing Consortium"/>
            <person name="Venkatesh B."/>
            <person name="Lee A.P."/>
            <person name="Ravi V."/>
            <person name="Maurya A.K."/>
            <person name="Lian M.M."/>
            <person name="Swann J.B."/>
            <person name="Ohta Y."/>
            <person name="Flajnik M.F."/>
            <person name="Sutoh Y."/>
            <person name="Kasahara M."/>
            <person name="Hoon S."/>
            <person name="Gangu V."/>
            <person name="Roy S.W."/>
            <person name="Irimia M."/>
            <person name="Korzh V."/>
            <person name="Kondrychyn I."/>
            <person name="Lim Z.W."/>
            <person name="Tay B.H."/>
            <person name="Tohari S."/>
            <person name="Kong K.W."/>
            <person name="Ho S."/>
            <person name="Lorente-Galdos B."/>
            <person name="Quilez J."/>
            <person name="Marques-Bonet T."/>
            <person name="Raney B.J."/>
            <person name="Ingham P.W."/>
            <person name="Tay A."/>
            <person name="Hillier L.W."/>
            <person name="Minx P."/>
            <person name="Boehm T."/>
            <person name="Wilson R.K."/>
            <person name="Brenner S."/>
            <person name="Warren W.C."/>
        </authorList>
    </citation>
    <scope>NUCLEOTIDE SEQUENCE</scope>
    <source>
        <tissue evidence="2">Gills</tissue>
    </source>
</reference>
<feature type="compositionally biased region" description="Basic and acidic residues" evidence="1">
    <location>
        <begin position="100"/>
        <end position="126"/>
    </location>
</feature>
<dbReference type="InterPro" id="IPR002211">
    <property type="entry name" value="Lymphspecific"/>
</dbReference>
<feature type="compositionally biased region" description="Basic and acidic residues" evidence="1">
    <location>
        <begin position="176"/>
        <end position="231"/>
    </location>
</feature>
<feature type="compositionally biased region" description="Polar residues" evidence="1">
    <location>
        <begin position="57"/>
        <end position="68"/>
    </location>
</feature>
<dbReference type="AlphaFoldDB" id="V9KJG3"/>
<proteinExistence type="evidence at transcript level"/>
<feature type="compositionally biased region" description="Basic and acidic residues" evidence="1">
    <location>
        <begin position="541"/>
        <end position="551"/>
    </location>
</feature>
<dbReference type="PANTHER" id="PTHR18949:SF1">
    <property type="entry name" value="LYMPHOCYTE-SPECIFIC PROTEIN 1"/>
    <property type="match status" value="1"/>
</dbReference>
<sequence length="592" mass="69496">MDDLERRRELRKQKREELWRQAERLTAQRSMEDEEEIARERRRRARERRYDQEDDASYTSSTLSTPVSESLGPVENSQFDFGSKTGNSTLDEDEGFSDWTQRREERRQKRMEELGHVEEDRAEEMRPGPPYVLSDGNERADPEEARGGKRKTWRAEEERRDLERKRREQEEQEEEECRRRERERKKKEEMERMQKEQEERERLQEKQQLDEEKEEREWRKMEGGKGPKGSEVKGSYTSRTWGDRRSYENNGDIAREKTTSQHGYGIHKMTLSDSPEPEDDGELTHLEAEQKLEQIRRSHEEKENEEYERLRRRQSESEQELEELKKKQEERRKHREEEELCRQQQEEEQHARDEEEKRRVKEDIEIRRMEAAERRQKVLSISASSTEEVFVPLSLRSPTLKKEFGMEPETTSLILERTESLNRSLKKSNSLKKSQPIASVHKIGDRLEQYNTAVESTTKSLRHTSLDMPNPLEDVATKKSMWETGDACNHSSSKGALSKETDGLKVGVSNLINQWISKPSEPGTKASPSKPGQEIKPGEVLSKKSIWENKADFQTSSSSPGGGNNQPAGVRYKFVVTGHGKYEKVLIGDEEQ</sequence>
<feature type="compositionally biased region" description="Basic and acidic residues" evidence="1">
    <location>
        <begin position="241"/>
        <end position="259"/>
    </location>
</feature>
<dbReference type="GO" id="GO:0007165">
    <property type="term" value="P:signal transduction"/>
    <property type="evidence" value="ECO:0007669"/>
    <property type="project" value="InterPro"/>
</dbReference>
<accession>V9KJG3</accession>
<name>V9KJG3_CALMI</name>